<dbReference type="PANTHER" id="PTHR20956:SF12">
    <property type="entry name" value="FLYWCH-TYPE DOMAIN-CONTAINING PROTEIN"/>
    <property type="match status" value="1"/>
</dbReference>
<protein>
    <submittedName>
        <fullName evidence="6">DgyrCDS14598</fullName>
    </submittedName>
</protein>
<proteinExistence type="predicted"/>
<dbReference type="GO" id="GO:0008270">
    <property type="term" value="F:zinc ion binding"/>
    <property type="evidence" value="ECO:0007669"/>
    <property type="project" value="UniProtKB-KW"/>
</dbReference>
<sequence>MAKFCFECRKKINKLKQGTCSHCSHKLHWTCLSDGLCSICSSIQIRSLKIVLRRCDNSCTIKDATKESTIEGNIKEPIKNAVEKDKTLANITVTSMDVDHEQVVSHFSADAIEANELPLKDMNTDEINCAASTMEATLDDERIPTVEDVEDSFESLPEEIDEADGHFKVFENGSQREKKLLVHNNNSFTIKGQYKSSTIWICSVRNKKIRCPASIIQRGSNFHLGSKSHIHPPKKNLEQNIEIKLTAKQSGKCNINVSGKRLAENAILPYANMGNILKVDTCKEMINYHRRKTQPTEPIGRNFLLNNTFIPDDFLRKDIFENGERIIIFSTLKQLNLLSVSKIWYVDGTFSIVKQPFKQLFSIHSFLKKEGALKQVPLLFAFMTSKKKKAYNILFRVRTLNELLEYKTPKKIVLDYERAVWKAALDNWESVTLTGCLFHWNQAVYRKIQELGYSSDFKKKRGQWFEMRQLMALPFLPFHIIPIEFGRIKDYLQSVKKLGDLIKYFERNWMMDRIWSPKQWSIYKNAIRTNNDVEGFHNRLNGNLRANSSFYLVVDELKREADLIPAYQRMLSERKILRYQRRQYKNMQNEIFKIWEKFEAHQMTSSQVLEKCCQLYSEMK</sequence>
<evidence type="ECO:0000256" key="1">
    <source>
        <dbReference type="ARBA" id="ARBA00022723"/>
    </source>
</evidence>
<dbReference type="Pfam" id="PF10551">
    <property type="entry name" value="MULE"/>
    <property type="match status" value="1"/>
</dbReference>
<dbReference type="EMBL" id="CAJFCJ010000051">
    <property type="protein sequence ID" value="CAD5126475.1"/>
    <property type="molecule type" value="Genomic_DNA"/>
</dbReference>
<evidence type="ECO:0000256" key="3">
    <source>
        <dbReference type="ARBA" id="ARBA00022833"/>
    </source>
</evidence>
<dbReference type="OrthoDB" id="6144560at2759"/>
<dbReference type="InterPro" id="IPR007588">
    <property type="entry name" value="Znf_FLYWCH"/>
</dbReference>
<evidence type="ECO:0000256" key="2">
    <source>
        <dbReference type="ARBA" id="ARBA00022771"/>
    </source>
</evidence>
<dbReference type="InterPro" id="IPR018289">
    <property type="entry name" value="MULE_transposase_dom"/>
</dbReference>
<evidence type="ECO:0000313" key="7">
    <source>
        <dbReference type="Proteomes" id="UP000549394"/>
    </source>
</evidence>
<comment type="caution">
    <text evidence="6">The sequence shown here is derived from an EMBL/GenBank/DDBJ whole genome shotgun (WGS) entry which is preliminary data.</text>
</comment>
<reference evidence="6 7" key="1">
    <citation type="submission" date="2020-08" db="EMBL/GenBank/DDBJ databases">
        <authorList>
            <person name="Hejnol A."/>
        </authorList>
    </citation>
    <scope>NUCLEOTIDE SEQUENCE [LARGE SCALE GENOMIC DNA]</scope>
</reference>
<feature type="domain" description="FLYWCH-type" evidence="4">
    <location>
        <begin position="174"/>
        <end position="231"/>
    </location>
</feature>
<dbReference type="AlphaFoldDB" id="A0A7I8WEB1"/>
<dbReference type="Pfam" id="PF04500">
    <property type="entry name" value="FLYWCH"/>
    <property type="match status" value="1"/>
</dbReference>
<keyword evidence="1" id="KW-0479">Metal-binding</keyword>
<gene>
    <name evidence="6" type="ORF">DGYR_LOCUS13717</name>
</gene>
<name>A0A7I8WEB1_9ANNE</name>
<dbReference type="Proteomes" id="UP000549394">
    <property type="component" value="Unassembled WGS sequence"/>
</dbReference>
<keyword evidence="2" id="KW-0863">Zinc-finger</keyword>
<keyword evidence="3" id="KW-0862">Zinc</keyword>
<evidence type="ECO:0000259" key="4">
    <source>
        <dbReference type="Pfam" id="PF04500"/>
    </source>
</evidence>
<evidence type="ECO:0000259" key="5">
    <source>
        <dbReference type="Pfam" id="PF10551"/>
    </source>
</evidence>
<accession>A0A7I8WEB1</accession>
<keyword evidence="7" id="KW-1185">Reference proteome</keyword>
<dbReference type="Gene3D" id="2.20.25.240">
    <property type="match status" value="1"/>
</dbReference>
<feature type="domain" description="MULE transposase" evidence="5">
    <location>
        <begin position="343"/>
        <end position="442"/>
    </location>
</feature>
<organism evidence="6 7">
    <name type="scientific">Dimorphilus gyrociliatus</name>
    <dbReference type="NCBI Taxonomy" id="2664684"/>
    <lineage>
        <taxon>Eukaryota</taxon>
        <taxon>Metazoa</taxon>
        <taxon>Spiralia</taxon>
        <taxon>Lophotrochozoa</taxon>
        <taxon>Annelida</taxon>
        <taxon>Polychaeta</taxon>
        <taxon>Polychaeta incertae sedis</taxon>
        <taxon>Dinophilidae</taxon>
        <taxon>Dimorphilus</taxon>
    </lineage>
</organism>
<dbReference type="PANTHER" id="PTHR20956">
    <property type="entry name" value="HEH2P"/>
    <property type="match status" value="1"/>
</dbReference>
<evidence type="ECO:0000313" key="6">
    <source>
        <dbReference type="EMBL" id="CAD5126475.1"/>
    </source>
</evidence>